<organism evidence="2">
    <name type="scientific">bioreactor metagenome</name>
    <dbReference type="NCBI Taxonomy" id="1076179"/>
    <lineage>
        <taxon>unclassified sequences</taxon>
        <taxon>metagenomes</taxon>
        <taxon>ecological metagenomes</taxon>
    </lineage>
</organism>
<keyword evidence="1" id="KW-0472">Membrane</keyword>
<name>A0A644T7S9_9ZZZZ</name>
<evidence type="ECO:0000256" key="1">
    <source>
        <dbReference type="SAM" id="Phobius"/>
    </source>
</evidence>
<keyword evidence="1" id="KW-0812">Transmembrane</keyword>
<proteinExistence type="predicted"/>
<feature type="transmembrane region" description="Helical" evidence="1">
    <location>
        <begin position="129"/>
        <end position="147"/>
    </location>
</feature>
<evidence type="ECO:0000313" key="2">
    <source>
        <dbReference type="EMBL" id="MPL62874.1"/>
    </source>
</evidence>
<accession>A0A644T7S9</accession>
<dbReference type="AlphaFoldDB" id="A0A644T7S9"/>
<comment type="caution">
    <text evidence="2">The sequence shown here is derived from an EMBL/GenBank/DDBJ whole genome shotgun (WGS) entry which is preliminary data.</text>
</comment>
<protein>
    <submittedName>
        <fullName evidence="2">Uncharacterized protein</fullName>
    </submittedName>
</protein>
<keyword evidence="1" id="KW-1133">Transmembrane helix</keyword>
<dbReference type="EMBL" id="VSSQ01000019">
    <property type="protein sequence ID" value="MPL62874.1"/>
    <property type="molecule type" value="Genomic_DNA"/>
</dbReference>
<gene>
    <name evidence="2" type="ORF">SDC9_08494</name>
</gene>
<sequence>MIYSDVYLILKSENNDNRILLIDIETSIVRDIITSSNITGKPCYHNDSSDAFINRGNELVNNGTTQQNLEDVFNMDSSTVNGFDKWFNGFTKNLGTDEGFARFAEDLMGSSLITIAMIALMVATGPVGIIVAASAIGIGVLIVYMLMDALMKLQHLKIGQWLEILLD</sequence>
<reference evidence="2" key="1">
    <citation type="submission" date="2019-08" db="EMBL/GenBank/DDBJ databases">
        <authorList>
            <person name="Kucharzyk K."/>
            <person name="Murdoch R.W."/>
            <person name="Higgins S."/>
            <person name="Loffler F."/>
        </authorList>
    </citation>
    <scope>NUCLEOTIDE SEQUENCE</scope>
</reference>